<evidence type="ECO:0000313" key="2">
    <source>
        <dbReference type="EMBL" id="PRQ73463.1"/>
    </source>
</evidence>
<sequence>MESRDARSRKRDPWLARRVFEVTGGLTGALEAVWSVRGPSSARVLLPRFLISCLALEDVLRPGAFPRVVADRTKQRRASMVPASRADIVRWPALQLGSPFQLIGPHQVIYTTAPRTLIPLTASPFNHKLWNPPAPDSDVDRGLEKDESGRLARFAARFEGMEGMEGRSALDMFGLDASKELMEGDGTGQGGGQVVGRDQIKKPKRAKQQKRR</sequence>
<dbReference type="AlphaFoldDB" id="A0A2T0A635"/>
<dbReference type="OrthoDB" id="2536167at2759"/>
<feature type="compositionally biased region" description="Gly residues" evidence="1">
    <location>
        <begin position="185"/>
        <end position="194"/>
    </location>
</feature>
<evidence type="ECO:0000256" key="1">
    <source>
        <dbReference type="SAM" id="MobiDB-lite"/>
    </source>
</evidence>
<feature type="compositionally biased region" description="Basic residues" evidence="1">
    <location>
        <begin position="202"/>
        <end position="212"/>
    </location>
</feature>
<proteinExistence type="predicted"/>
<organism evidence="2 3">
    <name type="scientific">Rhodotorula toruloides</name>
    <name type="common">Yeast</name>
    <name type="synonym">Rhodosporidium toruloides</name>
    <dbReference type="NCBI Taxonomy" id="5286"/>
    <lineage>
        <taxon>Eukaryota</taxon>
        <taxon>Fungi</taxon>
        <taxon>Dikarya</taxon>
        <taxon>Basidiomycota</taxon>
        <taxon>Pucciniomycotina</taxon>
        <taxon>Microbotryomycetes</taxon>
        <taxon>Sporidiobolales</taxon>
        <taxon>Sporidiobolaceae</taxon>
        <taxon>Rhodotorula</taxon>
    </lineage>
</organism>
<protein>
    <submittedName>
        <fullName evidence="2">Uncharacterized protein</fullName>
    </submittedName>
</protein>
<name>A0A2T0A635_RHOTO</name>
<gene>
    <name evidence="2" type="ORF">AAT19DRAFT_16216</name>
</gene>
<dbReference type="Proteomes" id="UP000239560">
    <property type="component" value="Unassembled WGS sequence"/>
</dbReference>
<reference evidence="2 3" key="1">
    <citation type="journal article" date="2018" name="Elife">
        <title>Functional genomics of lipid metabolism in the oleaginous yeast Rhodosporidium toruloides.</title>
        <authorList>
            <person name="Coradetti S.T."/>
            <person name="Pinel D."/>
            <person name="Geiselman G."/>
            <person name="Ito M."/>
            <person name="Mondo S."/>
            <person name="Reilly M.C."/>
            <person name="Cheng Y.F."/>
            <person name="Bauer S."/>
            <person name="Grigoriev I."/>
            <person name="Gladden J.M."/>
            <person name="Simmons B.A."/>
            <person name="Brem R."/>
            <person name="Arkin A.P."/>
            <person name="Skerker J.M."/>
        </authorList>
    </citation>
    <scope>NUCLEOTIDE SEQUENCE [LARGE SCALE GENOMIC DNA]</scope>
    <source>
        <strain evidence="2 3">NBRC 0880</strain>
    </source>
</reference>
<comment type="caution">
    <text evidence="2">The sequence shown here is derived from an EMBL/GenBank/DDBJ whole genome shotgun (WGS) entry which is preliminary data.</text>
</comment>
<evidence type="ECO:0000313" key="3">
    <source>
        <dbReference type="Proteomes" id="UP000239560"/>
    </source>
</evidence>
<accession>A0A2T0A635</accession>
<feature type="region of interest" description="Disordered" evidence="1">
    <location>
        <begin position="180"/>
        <end position="212"/>
    </location>
</feature>
<dbReference type="EMBL" id="LCTV02000008">
    <property type="protein sequence ID" value="PRQ73463.1"/>
    <property type="molecule type" value="Genomic_DNA"/>
</dbReference>